<dbReference type="RefSeq" id="WP_202766012.1">
    <property type="nucleotide sequence ID" value="NZ_JAESWA010000012.1"/>
</dbReference>
<sequence>MRKRINLKNLVIVFLIGFFCFSFFRQETAMKRLNKQKADKQAQLQELKNDNDRLKQEVQKIQSNNDEFIEEMVRVRLGLIKPGEKVVNNASTK</sequence>
<keyword evidence="2" id="KW-0132">Cell division</keyword>
<dbReference type="Proteomes" id="UP000623681">
    <property type="component" value="Unassembled WGS sequence"/>
</dbReference>
<dbReference type="Pfam" id="PF04977">
    <property type="entry name" value="DivIC"/>
    <property type="match status" value="1"/>
</dbReference>
<organism evidence="8 9">
    <name type="scientific">Clostridium paridis</name>
    <dbReference type="NCBI Taxonomy" id="2803863"/>
    <lineage>
        <taxon>Bacteria</taxon>
        <taxon>Bacillati</taxon>
        <taxon>Bacillota</taxon>
        <taxon>Clostridia</taxon>
        <taxon>Eubacteriales</taxon>
        <taxon>Clostridiaceae</taxon>
        <taxon>Clostridium</taxon>
    </lineage>
</organism>
<accession>A0A937K2G5</accession>
<proteinExistence type="predicted"/>
<dbReference type="PANTHER" id="PTHR37485">
    <property type="entry name" value="CELL DIVISION PROTEIN FTSB"/>
    <property type="match status" value="1"/>
</dbReference>
<dbReference type="EMBL" id="JAESWA010000012">
    <property type="protein sequence ID" value="MBL4930627.1"/>
    <property type="molecule type" value="Genomic_DNA"/>
</dbReference>
<evidence type="ECO:0000313" key="9">
    <source>
        <dbReference type="Proteomes" id="UP000623681"/>
    </source>
</evidence>
<keyword evidence="1" id="KW-1003">Cell membrane</keyword>
<dbReference type="InterPro" id="IPR007060">
    <property type="entry name" value="FtsL/DivIC"/>
</dbReference>
<evidence type="ECO:0000256" key="2">
    <source>
        <dbReference type="ARBA" id="ARBA00022618"/>
    </source>
</evidence>
<name>A0A937K2G5_9CLOT</name>
<dbReference type="InterPro" id="IPR023081">
    <property type="entry name" value="Cell_div_FtsB"/>
</dbReference>
<keyword evidence="6" id="KW-0131">Cell cycle</keyword>
<evidence type="ECO:0000256" key="7">
    <source>
        <dbReference type="SAM" id="Coils"/>
    </source>
</evidence>
<dbReference type="PANTHER" id="PTHR37485:SF1">
    <property type="entry name" value="CELL DIVISION PROTEIN FTSB"/>
    <property type="match status" value="1"/>
</dbReference>
<dbReference type="GO" id="GO:0043093">
    <property type="term" value="P:FtsZ-dependent cytokinesis"/>
    <property type="evidence" value="ECO:0007669"/>
    <property type="project" value="TreeGrafter"/>
</dbReference>
<keyword evidence="3" id="KW-0812">Transmembrane</keyword>
<evidence type="ECO:0000256" key="1">
    <source>
        <dbReference type="ARBA" id="ARBA00022475"/>
    </source>
</evidence>
<evidence type="ECO:0000313" key="8">
    <source>
        <dbReference type="EMBL" id="MBL4930627.1"/>
    </source>
</evidence>
<protein>
    <submittedName>
        <fullName evidence="8">Septum formation initiator family protein</fullName>
    </submittedName>
</protein>
<feature type="coiled-coil region" evidence="7">
    <location>
        <begin position="30"/>
        <end position="71"/>
    </location>
</feature>
<reference evidence="8" key="1">
    <citation type="submission" date="2021-01" db="EMBL/GenBank/DDBJ databases">
        <title>Genome public.</title>
        <authorList>
            <person name="Liu C."/>
            <person name="Sun Q."/>
        </authorList>
    </citation>
    <scope>NUCLEOTIDE SEQUENCE</scope>
    <source>
        <strain evidence="8">YIM B02565</strain>
    </source>
</reference>
<keyword evidence="9" id="KW-1185">Reference proteome</keyword>
<gene>
    <name evidence="8" type="ORF">JK634_02320</name>
</gene>
<evidence type="ECO:0000256" key="4">
    <source>
        <dbReference type="ARBA" id="ARBA00022989"/>
    </source>
</evidence>
<keyword evidence="7" id="KW-0175">Coiled coil</keyword>
<evidence type="ECO:0000256" key="6">
    <source>
        <dbReference type="ARBA" id="ARBA00023306"/>
    </source>
</evidence>
<comment type="caution">
    <text evidence="8">The sequence shown here is derived from an EMBL/GenBank/DDBJ whole genome shotgun (WGS) entry which is preliminary data.</text>
</comment>
<dbReference type="GO" id="GO:0030428">
    <property type="term" value="C:cell septum"/>
    <property type="evidence" value="ECO:0007669"/>
    <property type="project" value="TreeGrafter"/>
</dbReference>
<evidence type="ECO:0000256" key="3">
    <source>
        <dbReference type="ARBA" id="ARBA00022692"/>
    </source>
</evidence>
<keyword evidence="4" id="KW-1133">Transmembrane helix</keyword>
<evidence type="ECO:0000256" key="5">
    <source>
        <dbReference type="ARBA" id="ARBA00023136"/>
    </source>
</evidence>
<dbReference type="AlphaFoldDB" id="A0A937K2G5"/>
<keyword evidence="5" id="KW-0472">Membrane</keyword>